<dbReference type="GO" id="GO:0008270">
    <property type="term" value="F:zinc ion binding"/>
    <property type="evidence" value="ECO:0007669"/>
    <property type="project" value="InterPro"/>
</dbReference>
<dbReference type="GO" id="GO:0006351">
    <property type="term" value="P:DNA-templated transcription"/>
    <property type="evidence" value="ECO:0007669"/>
    <property type="project" value="InterPro"/>
</dbReference>
<dbReference type="PANTHER" id="PTHR31845">
    <property type="entry name" value="FINGER DOMAIN PROTEIN, PUTATIVE-RELATED"/>
    <property type="match status" value="1"/>
</dbReference>
<organism evidence="8">
    <name type="scientific">Phaffia rhodozyma</name>
    <name type="common">Yeast</name>
    <name type="synonym">Xanthophyllomyces dendrorhous</name>
    <dbReference type="NCBI Taxonomy" id="264483"/>
    <lineage>
        <taxon>Eukaryota</taxon>
        <taxon>Fungi</taxon>
        <taxon>Dikarya</taxon>
        <taxon>Basidiomycota</taxon>
        <taxon>Agaricomycotina</taxon>
        <taxon>Tremellomycetes</taxon>
        <taxon>Cystofilobasidiales</taxon>
        <taxon>Mrakiaceae</taxon>
        <taxon>Phaffia</taxon>
    </lineage>
</organism>
<evidence type="ECO:0000256" key="5">
    <source>
        <dbReference type="ARBA" id="ARBA00023242"/>
    </source>
</evidence>
<feature type="compositionally biased region" description="Low complexity" evidence="6">
    <location>
        <begin position="120"/>
        <end position="138"/>
    </location>
</feature>
<dbReference type="GO" id="GO:0000976">
    <property type="term" value="F:transcription cis-regulatory region binding"/>
    <property type="evidence" value="ECO:0007669"/>
    <property type="project" value="TreeGrafter"/>
</dbReference>
<evidence type="ECO:0000256" key="4">
    <source>
        <dbReference type="ARBA" id="ARBA00023163"/>
    </source>
</evidence>
<protein>
    <submittedName>
        <fullName evidence="8">Transcription factor domain, fungi</fullName>
    </submittedName>
</protein>
<dbReference type="GO" id="GO:0000981">
    <property type="term" value="F:DNA-binding transcription factor activity, RNA polymerase II-specific"/>
    <property type="evidence" value="ECO:0007669"/>
    <property type="project" value="TreeGrafter"/>
</dbReference>
<keyword evidence="3" id="KW-0238">DNA-binding</keyword>
<keyword evidence="5" id="KW-0539">Nucleus</keyword>
<evidence type="ECO:0000259" key="7">
    <source>
        <dbReference type="Pfam" id="PF04082"/>
    </source>
</evidence>
<evidence type="ECO:0000256" key="6">
    <source>
        <dbReference type="SAM" id="MobiDB-lite"/>
    </source>
</evidence>
<evidence type="ECO:0000256" key="2">
    <source>
        <dbReference type="ARBA" id="ARBA00023015"/>
    </source>
</evidence>
<dbReference type="InterPro" id="IPR051089">
    <property type="entry name" value="prtT"/>
</dbReference>
<evidence type="ECO:0000313" key="8">
    <source>
        <dbReference type="EMBL" id="CED85490.1"/>
    </source>
</evidence>
<name>A0A0F7SY73_PHARH</name>
<accession>A0A0F7SY73</accession>
<feature type="compositionally biased region" description="Polar residues" evidence="6">
    <location>
        <begin position="108"/>
        <end position="119"/>
    </location>
</feature>
<dbReference type="CDD" id="cd12148">
    <property type="entry name" value="fungal_TF_MHR"/>
    <property type="match status" value="1"/>
</dbReference>
<keyword evidence="2" id="KW-0805">Transcription regulation</keyword>
<dbReference type="AlphaFoldDB" id="A0A0F7SY73"/>
<feature type="region of interest" description="Disordered" evidence="6">
    <location>
        <begin position="1"/>
        <end position="156"/>
    </location>
</feature>
<feature type="compositionally biased region" description="Low complexity" evidence="6">
    <location>
        <begin position="28"/>
        <end position="55"/>
    </location>
</feature>
<dbReference type="EMBL" id="LN483332">
    <property type="protein sequence ID" value="CED85490.1"/>
    <property type="molecule type" value="Genomic_DNA"/>
</dbReference>
<evidence type="ECO:0000256" key="1">
    <source>
        <dbReference type="ARBA" id="ARBA00004123"/>
    </source>
</evidence>
<evidence type="ECO:0000256" key="3">
    <source>
        <dbReference type="ARBA" id="ARBA00023125"/>
    </source>
</evidence>
<dbReference type="Pfam" id="PF04082">
    <property type="entry name" value="Fungal_trans"/>
    <property type="match status" value="1"/>
</dbReference>
<reference evidence="8" key="1">
    <citation type="submission" date="2014-08" db="EMBL/GenBank/DDBJ databases">
        <authorList>
            <person name="Sharma Rahul"/>
            <person name="Thines Marco"/>
        </authorList>
    </citation>
    <scope>NUCLEOTIDE SEQUENCE</scope>
</reference>
<dbReference type="InterPro" id="IPR007219">
    <property type="entry name" value="XnlR_reg_dom"/>
</dbReference>
<proteinExistence type="predicted"/>
<comment type="subcellular location">
    <subcellularLocation>
        <location evidence="1">Nucleus</location>
    </subcellularLocation>
</comment>
<feature type="domain" description="Xylanolytic transcriptional activator regulatory" evidence="7">
    <location>
        <begin position="225"/>
        <end position="324"/>
    </location>
</feature>
<keyword evidence="4" id="KW-0804">Transcription</keyword>
<sequence length="682" mass="77029">MAYFADSSLSTSQQRQQRILQAEEHIQQEQQQQLRQRQHLANQSSQSSVSFSPESETYPDPGLYTTYPPYEADSFPTPRELTSRPIISQNEQPMFNPPYISPPLEDFPTQSLGNSQGVARSSNTTSDTTTSPTRTTDSMAHRASHGSRSFVMGGDDREKLGRLGSVDQRPKQSFKKIFSGSAPKTTKDWKTPVDEGIVTEKEAKTLFSVFMNRLNPICSLLDSVLHTPEWTRSTSPVLYTAILMAATQLTLVDRHARLRMFAKSLSGLAFAEGVCEIGLCQALFLLGFWRRTDEVAGGGWKLVGYAIRIAYELGLHREHVRPLPEDALEARLVLDRERTFYALTAFENLLEVHHLLPGMINRRAMLDPCLWIVDHPKYSNPCDQHTASIWELTNLYWGLNSLNSSQDAKVRTLLVERGKDQMEHWKERWKVSKRGHSSESLDQDPEAHVYKLLPASQILINHYSRIAEFDFDLLFLSSSTATSAKAPTFYLSLVDDEESKVTPPKNFAGIKCFVQAVESALKVVRGIEDIRSVLGIMHELTYIGTASATVWLAKNFNQLPAQYETEFLDALYAAQGYCQVASFQPFDLCACQAQFFQSVLLMLIRSKGDPIDRSVEPDGKVNYSWHSSDQQNLSSKEQHVQWPRSFVAVDSEMLDVPNMTVPQVLDLFSTMIPLRTTIESMF</sequence>
<dbReference type="GO" id="GO:0005634">
    <property type="term" value="C:nucleus"/>
    <property type="evidence" value="ECO:0007669"/>
    <property type="project" value="UniProtKB-SubCell"/>
</dbReference>
<dbReference type="PANTHER" id="PTHR31845:SF17">
    <property type="entry name" value="ZN(II)2CYS6 TRANSCRIPTION FACTOR (EUROFUNG)"/>
    <property type="match status" value="1"/>
</dbReference>
<feature type="compositionally biased region" description="Low complexity" evidence="6">
    <location>
        <begin position="7"/>
        <end position="20"/>
    </location>
</feature>